<sequence>MRIIILMLPLVLTACMNMTDFSENERQTPQTYPTYDPNCQRHILALRTPQGYPDMSSPEYQETHHRTHCP</sequence>
<name>A0A066UHA5_9GAMM</name>
<feature type="chain" id="PRO_5001627253" description="Lipoprotein" evidence="2">
    <location>
        <begin position="20"/>
        <end position="70"/>
    </location>
</feature>
<organism evidence="3 4">
    <name type="scientific">Moraxella bovoculi 237</name>
    <dbReference type="NCBI Taxonomy" id="743974"/>
    <lineage>
        <taxon>Bacteria</taxon>
        <taxon>Pseudomonadati</taxon>
        <taxon>Pseudomonadota</taxon>
        <taxon>Gammaproteobacteria</taxon>
        <taxon>Moraxellales</taxon>
        <taxon>Moraxellaceae</taxon>
        <taxon>Moraxella</taxon>
    </lineage>
</organism>
<dbReference type="OrthoDB" id="9870473at2"/>
<accession>A0A066UHA5</accession>
<evidence type="ECO:0000313" key="3">
    <source>
        <dbReference type="EMBL" id="KDN25227.1"/>
    </source>
</evidence>
<evidence type="ECO:0000256" key="1">
    <source>
        <dbReference type="SAM" id="MobiDB-lite"/>
    </source>
</evidence>
<dbReference type="AlphaFoldDB" id="A0A066UHA5"/>
<comment type="caution">
    <text evidence="3">The sequence shown here is derived from an EMBL/GenBank/DDBJ whole genome shotgun (WGS) entry which is preliminary data.</text>
</comment>
<dbReference type="Proteomes" id="UP000035860">
    <property type="component" value="Unassembled WGS sequence"/>
</dbReference>
<keyword evidence="2" id="KW-0732">Signal</keyword>
<dbReference type="RefSeq" id="WP_036365129.1">
    <property type="nucleotide sequence ID" value="NZ_AOMT01000022.1"/>
</dbReference>
<reference evidence="3 4" key="1">
    <citation type="journal article" date="2014" name="Genome Announc.">
        <title>Draft Genome Sequence of Moraxella bovoculi Strain 237T (ATCC BAA-1259T) Isolated from a Calf with Infectious Bovine Keratoconjunctivitis.</title>
        <authorList>
            <person name="Calcutt M.J."/>
            <person name="Foecking M.F."/>
            <person name="Martin N.T."/>
            <person name="Mhlanga-Mutangadura T."/>
            <person name="Reilly T.J."/>
        </authorList>
    </citation>
    <scope>NUCLEOTIDE SEQUENCE [LARGE SCALE GENOMIC DNA]</scope>
    <source>
        <strain evidence="3 4">237</strain>
    </source>
</reference>
<evidence type="ECO:0000256" key="2">
    <source>
        <dbReference type="SAM" id="SignalP"/>
    </source>
</evidence>
<evidence type="ECO:0008006" key="5">
    <source>
        <dbReference type="Google" id="ProtNLM"/>
    </source>
</evidence>
<feature type="signal peptide" evidence="2">
    <location>
        <begin position="1"/>
        <end position="19"/>
    </location>
</feature>
<evidence type="ECO:0000313" key="4">
    <source>
        <dbReference type="Proteomes" id="UP000035860"/>
    </source>
</evidence>
<keyword evidence="4" id="KW-1185">Reference proteome</keyword>
<dbReference type="PROSITE" id="PS51257">
    <property type="entry name" value="PROKAR_LIPOPROTEIN"/>
    <property type="match status" value="1"/>
</dbReference>
<proteinExistence type="predicted"/>
<protein>
    <recommendedName>
        <fullName evidence="5">Lipoprotein</fullName>
    </recommendedName>
</protein>
<feature type="region of interest" description="Disordered" evidence="1">
    <location>
        <begin position="50"/>
        <end position="70"/>
    </location>
</feature>
<dbReference type="EMBL" id="AOMT01000022">
    <property type="protein sequence ID" value="KDN25227.1"/>
    <property type="molecule type" value="Genomic_DNA"/>
</dbReference>
<gene>
    <name evidence="3" type="ORF">MBO_05449</name>
</gene>